<evidence type="ECO:0000256" key="12">
    <source>
        <dbReference type="SAM" id="Phobius"/>
    </source>
</evidence>
<evidence type="ECO:0000256" key="10">
    <source>
        <dbReference type="ARBA" id="ARBA00023136"/>
    </source>
</evidence>
<feature type="transmembrane region" description="Helical" evidence="12">
    <location>
        <begin position="205"/>
        <end position="223"/>
    </location>
</feature>
<feature type="transmembrane region" description="Helical" evidence="12">
    <location>
        <begin position="172"/>
        <end position="193"/>
    </location>
</feature>
<dbReference type="PRINTS" id="PR00169">
    <property type="entry name" value="KCHANNEL"/>
</dbReference>
<dbReference type="SUPFAM" id="SSF81324">
    <property type="entry name" value="Voltage-gated potassium channels"/>
    <property type="match status" value="1"/>
</dbReference>
<evidence type="ECO:0000256" key="9">
    <source>
        <dbReference type="ARBA" id="ARBA00023065"/>
    </source>
</evidence>
<evidence type="ECO:0000256" key="7">
    <source>
        <dbReference type="ARBA" id="ARBA00022958"/>
    </source>
</evidence>
<dbReference type="Gene3D" id="1.10.287.70">
    <property type="match status" value="1"/>
</dbReference>
<dbReference type="PRINTS" id="PR01496">
    <property type="entry name" value="SHAKERCHANEL"/>
</dbReference>
<evidence type="ECO:0000256" key="4">
    <source>
        <dbReference type="ARBA" id="ARBA00022692"/>
    </source>
</evidence>
<keyword evidence="7" id="KW-0630">Potassium</keyword>
<keyword evidence="6" id="KW-0851">Voltage-gated channel</keyword>
<dbReference type="InterPro" id="IPR028325">
    <property type="entry name" value="VG_K_chnl"/>
</dbReference>
<accession>A0ABM4CV44</accession>
<keyword evidence="9" id="KW-0406">Ion transport</keyword>
<evidence type="ECO:0000313" key="15">
    <source>
        <dbReference type="Proteomes" id="UP001652625"/>
    </source>
</evidence>
<evidence type="ECO:0000256" key="6">
    <source>
        <dbReference type="ARBA" id="ARBA00022882"/>
    </source>
</evidence>
<evidence type="ECO:0000256" key="2">
    <source>
        <dbReference type="ARBA" id="ARBA00022448"/>
    </source>
</evidence>
<evidence type="ECO:0000313" key="16">
    <source>
        <dbReference type="RefSeq" id="XP_065665806.1"/>
    </source>
</evidence>
<dbReference type="Gene3D" id="1.20.120.350">
    <property type="entry name" value="Voltage-gated potassium channels. Chain C"/>
    <property type="match status" value="1"/>
</dbReference>
<dbReference type="PANTHER" id="PTHR11537:SF113">
    <property type="entry name" value="POTASSIUM VOLTAGE-GATED CHANNEL PROTEIN SHAKER"/>
    <property type="match status" value="1"/>
</dbReference>
<keyword evidence="15" id="KW-1185">Reference proteome</keyword>
<dbReference type="PRINTS" id="PR01491">
    <property type="entry name" value="KVCHANNEL"/>
</dbReference>
<evidence type="ECO:0000256" key="8">
    <source>
        <dbReference type="ARBA" id="ARBA00022989"/>
    </source>
</evidence>
<dbReference type="GeneID" id="105843806"/>
<dbReference type="InterPro" id="IPR003968">
    <property type="entry name" value="K_chnl_volt-dep_Kv"/>
</dbReference>
<dbReference type="InterPro" id="IPR003972">
    <property type="entry name" value="K_chnl_volt-dep_Kv1"/>
</dbReference>
<evidence type="ECO:0000256" key="3">
    <source>
        <dbReference type="ARBA" id="ARBA00022538"/>
    </source>
</evidence>
<dbReference type="InterPro" id="IPR005821">
    <property type="entry name" value="Ion_trans_dom"/>
</dbReference>
<dbReference type="InterPro" id="IPR027359">
    <property type="entry name" value="Volt_channel_dom_sf"/>
</dbReference>
<dbReference type="SUPFAM" id="SSF54695">
    <property type="entry name" value="POZ domain"/>
    <property type="match status" value="1"/>
</dbReference>
<feature type="domain" description="Ion transport" evidence="13">
    <location>
        <begin position="137"/>
        <end position="359"/>
    </location>
</feature>
<dbReference type="InterPro" id="IPR003131">
    <property type="entry name" value="T1-type_BTB"/>
</dbReference>
<dbReference type="RefSeq" id="XP_065665806.1">
    <property type="nucleotide sequence ID" value="XM_065809734.1"/>
</dbReference>
<evidence type="ECO:0000259" key="14">
    <source>
        <dbReference type="Pfam" id="PF02214"/>
    </source>
</evidence>
<keyword evidence="10 12" id="KW-0472">Membrane</keyword>
<keyword evidence="11" id="KW-0407">Ion channel</keyword>
<sequence>MNKKKILINVSGHTFETLECTLNRYPDTLLGDELKRNKFFCDKSKQIFFDRNRISFEAILFFYQSQGRLSCPPELSIDVFVKECRYFEISDKVIKRMIKKAGYLEQKKVYTFLPNIPLSRKIWNFIEYNDTSTAALIFALTSSFMIVMSVVIMCLDSVPSIRNYSSSWSRHIWVIGEGITNAWFLIELLVRFCFCPNKKKFLKKWLNIIDAVTVICYLLMLALKDYRYISYEYLHTLRLARVLKLFRITKHSKRLQIATTIIKSSMRDLRSLLFCLILLNIFGASIIYIFENSFVHSQFKSIPHSLWWAIQTIVTLGYGDIVPMTIPGKIFAASFMSFGALTISLPVLSIVTKFSAAYTKNLKSEP</sequence>
<keyword evidence="2" id="KW-0813">Transport</keyword>
<dbReference type="InterPro" id="IPR011333">
    <property type="entry name" value="SKP1/BTB/POZ_sf"/>
</dbReference>
<evidence type="ECO:0000256" key="1">
    <source>
        <dbReference type="ARBA" id="ARBA00004141"/>
    </source>
</evidence>
<keyword evidence="5" id="KW-0631">Potassium channel</keyword>
<comment type="subcellular location">
    <subcellularLocation>
        <location evidence="1">Membrane</location>
        <topology evidence="1">Multi-pass membrane protein</topology>
    </subcellularLocation>
</comment>
<evidence type="ECO:0000256" key="5">
    <source>
        <dbReference type="ARBA" id="ARBA00022826"/>
    </source>
</evidence>
<feature type="transmembrane region" description="Helical" evidence="12">
    <location>
        <begin position="133"/>
        <end position="152"/>
    </location>
</feature>
<name>A0ABM4CV44_HYDVU</name>
<dbReference type="Gene3D" id="3.30.710.10">
    <property type="entry name" value="Potassium Channel Kv1.1, Chain A"/>
    <property type="match status" value="1"/>
</dbReference>
<reference evidence="16" key="1">
    <citation type="submission" date="2025-08" db="UniProtKB">
        <authorList>
            <consortium name="RefSeq"/>
        </authorList>
    </citation>
    <scope>IDENTIFICATION</scope>
</reference>
<gene>
    <name evidence="16" type="primary">LOC105843806</name>
</gene>
<organism evidence="15 16">
    <name type="scientific">Hydra vulgaris</name>
    <name type="common">Hydra</name>
    <name type="synonym">Hydra attenuata</name>
    <dbReference type="NCBI Taxonomy" id="6087"/>
    <lineage>
        <taxon>Eukaryota</taxon>
        <taxon>Metazoa</taxon>
        <taxon>Cnidaria</taxon>
        <taxon>Hydrozoa</taxon>
        <taxon>Hydroidolina</taxon>
        <taxon>Anthoathecata</taxon>
        <taxon>Aplanulata</taxon>
        <taxon>Hydridae</taxon>
        <taxon>Hydra</taxon>
    </lineage>
</organism>
<feature type="transmembrane region" description="Helical" evidence="12">
    <location>
        <begin position="330"/>
        <end position="351"/>
    </location>
</feature>
<evidence type="ECO:0000259" key="13">
    <source>
        <dbReference type="Pfam" id="PF00520"/>
    </source>
</evidence>
<keyword evidence="3" id="KW-0633">Potassium transport</keyword>
<feature type="domain" description="Potassium channel tetramerisation-type BTB" evidence="14">
    <location>
        <begin position="6"/>
        <end position="95"/>
    </location>
</feature>
<keyword evidence="8 12" id="KW-1133">Transmembrane helix</keyword>
<evidence type="ECO:0000256" key="11">
    <source>
        <dbReference type="ARBA" id="ARBA00023303"/>
    </source>
</evidence>
<dbReference type="PANTHER" id="PTHR11537">
    <property type="entry name" value="VOLTAGE-GATED POTASSIUM CHANNEL"/>
    <property type="match status" value="1"/>
</dbReference>
<feature type="transmembrane region" description="Helical" evidence="12">
    <location>
        <begin position="269"/>
        <end position="290"/>
    </location>
</feature>
<keyword evidence="4 12" id="KW-0812">Transmembrane</keyword>
<proteinExistence type="predicted"/>
<dbReference type="Pfam" id="PF02214">
    <property type="entry name" value="BTB_2"/>
    <property type="match status" value="1"/>
</dbReference>
<dbReference type="Pfam" id="PF00520">
    <property type="entry name" value="Ion_trans"/>
    <property type="match status" value="1"/>
</dbReference>
<dbReference type="Proteomes" id="UP001652625">
    <property type="component" value="Chromosome 11"/>
</dbReference>
<protein>
    <submittedName>
        <fullName evidence="16">Potassium voltage-gated channel subfamily A member 2</fullName>
    </submittedName>
</protein>